<name>A0AAX3NHD2_9LACT</name>
<geneLocation type="plasmid" evidence="2 3">
    <name>unnamed1</name>
</geneLocation>
<keyword evidence="1" id="KW-0732">Signal</keyword>
<feature type="chain" id="PRO_5043892563" evidence="1">
    <location>
        <begin position="32"/>
        <end position="234"/>
    </location>
</feature>
<evidence type="ECO:0000313" key="2">
    <source>
        <dbReference type="EMBL" id="WEA15024.1"/>
    </source>
</evidence>
<evidence type="ECO:0000256" key="1">
    <source>
        <dbReference type="SAM" id="SignalP"/>
    </source>
</evidence>
<protein>
    <submittedName>
        <fullName evidence="2">Uncharacterized protein</fullName>
    </submittedName>
</protein>
<dbReference type="Proteomes" id="UP001217324">
    <property type="component" value="Plasmid unnamed1"/>
</dbReference>
<organism evidence="2 3">
    <name type="scientific">Lactococcus garvieae</name>
    <dbReference type="NCBI Taxonomy" id="1363"/>
    <lineage>
        <taxon>Bacteria</taxon>
        <taxon>Bacillati</taxon>
        <taxon>Bacillota</taxon>
        <taxon>Bacilli</taxon>
        <taxon>Lactobacillales</taxon>
        <taxon>Streptococcaceae</taxon>
        <taxon>Lactococcus</taxon>
    </lineage>
</organism>
<accession>A0AAX3NHD2</accession>
<dbReference type="RefSeq" id="WP_081168748.1">
    <property type="nucleotide sequence ID" value="NZ_CP118628.1"/>
</dbReference>
<dbReference type="EMBL" id="CP118628">
    <property type="protein sequence ID" value="WEA15024.1"/>
    <property type="molecule type" value="Genomic_DNA"/>
</dbReference>
<sequence>MKKNKFKQITIGLVAGVTLLTAVSPVSVAFADVSNQTSTAQNVSDNEPLSESFISKYDSAIKLENNKFVLDQNLLPQGTPQDDIAKLNEVIKASNLSLEQQFKDVPKENISKTNNSVVFAENATVAQQEASGIRLQARIAFKEGSNYSHTYWWGKRVGVSRSKVRQVSGVINSSAGVIAGVLYFIPHPYAKAAAGAIGAAAGVLGYPMSKFPGGIVFNTTPNYLGSQIWSVAFQ</sequence>
<evidence type="ECO:0000313" key="3">
    <source>
        <dbReference type="Proteomes" id="UP001217324"/>
    </source>
</evidence>
<dbReference type="AlphaFoldDB" id="A0AAX3NHD2"/>
<feature type="signal peptide" evidence="1">
    <location>
        <begin position="1"/>
        <end position="31"/>
    </location>
</feature>
<reference evidence="2" key="1">
    <citation type="submission" date="2023-02" db="EMBL/GenBank/DDBJ databases">
        <title>Comparative genomics and fermentation flavor characterization of five lactic acid bacteria reveal flavor biosynthesis metabolic pathways in fermented muskmelon puree.</title>
        <authorList>
            <person name="Yuan L."/>
            <person name="Li M."/>
            <person name="Xu X."/>
            <person name="Lao F."/>
            <person name="Wu J."/>
        </authorList>
    </citation>
    <scope>NUCLEOTIDE SEQUENCE</scope>
    <source>
        <strain evidence="2">Pa-2</strain>
        <plasmid evidence="2">unnamed1</plasmid>
    </source>
</reference>
<proteinExistence type="predicted"/>
<keyword evidence="2" id="KW-0614">Plasmid</keyword>
<gene>
    <name evidence="2" type="ORF">PWF74_10600</name>
</gene>